<name>A0ABW4YLN9_9BACL</name>
<feature type="domain" description="Glycosyl hydrolase family 95 N-terminal" evidence="1">
    <location>
        <begin position="6"/>
        <end position="240"/>
    </location>
</feature>
<keyword evidence="5" id="KW-1185">Reference proteome</keyword>
<dbReference type="Proteomes" id="UP001597362">
    <property type="component" value="Unassembled WGS sequence"/>
</dbReference>
<dbReference type="InterPro" id="IPR049053">
    <property type="entry name" value="AFCA-like_C"/>
</dbReference>
<dbReference type="InterPro" id="IPR027414">
    <property type="entry name" value="GH95_N_dom"/>
</dbReference>
<dbReference type="PANTHER" id="PTHR31084">
    <property type="entry name" value="ALPHA-L-FUCOSIDASE 2"/>
    <property type="match status" value="1"/>
</dbReference>
<organism evidence="4 5">
    <name type="scientific">Paenibacillus yanchengensis</name>
    <dbReference type="NCBI Taxonomy" id="2035833"/>
    <lineage>
        <taxon>Bacteria</taxon>
        <taxon>Bacillati</taxon>
        <taxon>Bacillota</taxon>
        <taxon>Bacilli</taxon>
        <taxon>Bacillales</taxon>
        <taxon>Paenibacillaceae</taxon>
        <taxon>Paenibacillus</taxon>
    </lineage>
</organism>
<dbReference type="GO" id="GO:0016787">
    <property type="term" value="F:hydrolase activity"/>
    <property type="evidence" value="ECO:0007669"/>
    <property type="project" value="UniProtKB-KW"/>
</dbReference>
<accession>A0ABW4YLN9</accession>
<keyword evidence="4" id="KW-0378">Hydrolase</keyword>
<dbReference type="Pfam" id="PF22124">
    <property type="entry name" value="Glyco_hydro_95_cat"/>
    <property type="match status" value="1"/>
</dbReference>
<dbReference type="Pfam" id="PF14498">
    <property type="entry name" value="Glyco_hyd_65N_2"/>
    <property type="match status" value="1"/>
</dbReference>
<dbReference type="InterPro" id="IPR012341">
    <property type="entry name" value="6hp_glycosidase-like_sf"/>
</dbReference>
<dbReference type="Gene3D" id="1.50.10.10">
    <property type="match status" value="1"/>
</dbReference>
<dbReference type="Pfam" id="PF21307">
    <property type="entry name" value="Glyco_hydro_95_C"/>
    <property type="match status" value="1"/>
</dbReference>
<dbReference type="PANTHER" id="PTHR31084:SF0">
    <property type="entry name" value="ALPHA-L-FUCOSIDASE 2"/>
    <property type="match status" value="1"/>
</dbReference>
<feature type="domain" description="Glycosyl hydrolase family 95 catalytic" evidence="3">
    <location>
        <begin position="258"/>
        <end position="669"/>
    </location>
</feature>
<dbReference type="SUPFAM" id="SSF48208">
    <property type="entry name" value="Six-hairpin glycosidases"/>
    <property type="match status" value="1"/>
</dbReference>
<dbReference type="RefSeq" id="WP_377772959.1">
    <property type="nucleotide sequence ID" value="NZ_JBHUHO010000031.1"/>
</dbReference>
<dbReference type="InterPro" id="IPR016518">
    <property type="entry name" value="Alpha-L-fucosidase"/>
</dbReference>
<dbReference type="InterPro" id="IPR008928">
    <property type="entry name" value="6-hairpin_glycosidase_sf"/>
</dbReference>
<sequence>MSGYQLQYNAAAKRWEEALPLGNGRLGAMVFGKVKNEKISLNEDSIWAGGPVYNNNPDATTYMEQIRTLLLEGKQAEAEYLSNMALLSSPRYLQPYLPLGDLHLYFANHDRAAVQNYSRSLDLQQSVAYTRYELNGVTYRREHWASAADQVIVIRLTASQTGSLTFNANLMRRPYDSGCEVLQPNRVVMHGNGGVNGVRFCAVLHIEQTGGTVQTIGDSIAVQQADSATIYLTAQSTFRHDEPLAICEQQLQQAIAKSYEQLKNDHITDYQRLFNRVTLELSDDTEESNQASKLMTNERLTRRKEGKADPHLDALYFHFGRYLLIASSRSGKLALPANLQGIWNNSFTPSWESKYTININLQMNYWPAEVCHLSECHEPLFDHLERMQPNGRQTAKEVYGCEGFVAHHNTSIWASTHIEGMSVTSAVWPMGAAWLALHFYEHYRYHLDATFLAERAYPIMKDAALFLLQYLTIDEQGRRISGPSTSPENTFILPNGERGVLCMGPAMDSQITYALWTACIQASEILNMDESFRKDLQTALSTIPSPTIGKYGQIMEWIEDYEEREPGHRHVSHLFALSPGEQIDLYRTPELAAAAKVTLERRLASGGGHTGWSGAWLTHFWARLGEGERAYKQFDHLLTDSTYPNLFDSHPPFQIDGNFGGTAAVAEMLLQSHHNEIILLPALPVAWKNGEVRGLKARGAVEVAIRWNNHTLVEGQLLVNHTQMCHLRTAHPYHIVCNDQVISSTYNDGLQQFTVEAGKTYIITLQ</sequence>
<evidence type="ECO:0000313" key="5">
    <source>
        <dbReference type="Proteomes" id="UP001597362"/>
    </source>
</evidence>
<feature type="domain" description="Alpha fucosidase A-like C-terminal" evidence="2">
    <location>
        <begin position="671"/>
        <end position="763"/>
    </location>
</feature>
<proteinExistence type="predicted"/>
<evidence type="ECO:0000313" key="4">
    <source>
        <dbReference type="EMBL" id="MFD2116601.1"/>
    </source>
</evidence>
<gene>
    <name evidence="4" type="ORF">ACFSJH_12790</name>
</gene>
<protein>
    <submittedName>
        <fullName evidence="4">Glycoside hydrolase N-terminal domain-containing protein</fullName>
    </submittedName>
</protein>
<comment type="caution">
    <text evidence="4">The sequence shown here is derived from an EMBL/GenBank/DDBJ whole genome shotgun (WGS) entry which is preliminary data.</text>
</comment>
<evidence type="ECO:0000259" key="1">
    <source>
        <dbReference type="Pfam" id="PF14498"/>
    </source>
</evidence>
<dbReference type="PIRSF" id="PIRSF007663">
    <property type="entry name" value="UCP007663"/>
    <property type="match status" value="1"/>
</dbReference>
<evidence type="ECO:0000259" key="2">
    <source>
        <dbReference type="Pfam" id="PF21307"/>
    </source>
</evidence>
<dbReference type="InterPro" id="IPR054363">
    <property type="entry name" value="GH95_cat"/>
</dbReference>
<evidence type="ECO:0000259" key="3">
    <source>
        <dbReference type="Pfam" id="PF22124"/>
    </source>
</evidence>
<reference evidence="5" key="1">
    <citation type="journal article" date="2019" name="Int. J. Syst. Evol. Microbiol.">
        <title>The Global Catalogue of Microorganisms (GCM) 10K type strain sequencing project: providing services to taxonomists for standard genome sequencing and annotation.</title>
        <authorList>
            <consortium name="The Broad Institute Genomics Platform"/>
            <consortium name="The Broad Institute Genome Sequencing Center for Infectious Disease"/>
            <person name="Wu L."/>
            <person name="Ma J."/>
        </authorList>
    </citation>
    <scope>NUCLEOTIDE SEQUENCE [LARGE SCALE GENOMIC DNA]</scope>
    <source>
        <strain evidence="5">GH52</strain>
    </source>
</reference>
<dbReference type="EMBL" id="JBHUHO010000031">
    <property type="protein sequence ID" value="MFD2116601.1"/>
    <property type="molecule type" value="Genomic_DNA"/>
</dbReference>